<dbReference type="Proteomes" id="UP000189835">
    <property type="component" value="Unassembled WGS sequence"/>
</dbReference>
<protein>
    <submittedName>
        <fullName evidence="2">Cobalamin biosynthesis protein CobQ</fullName>
    </submittedName>
</protein>
<name>A0A1V4BYI3_MICAE</name>
<dbReference type="PANTHER" id="PTHR13696:SF52">
    <property type="entry name" value="PARA FAMILY PROTEIN CT_582"/>
    <property type="match status" value="1"/>
</dbReference>
<feature type="domain" description="AAA" evidence="1">
    <location>
        <begin position="6"/>
        <end position="161"/>
    </location>
</feature>
<accession>A0A1V4BYI3</accession>
<evidence type="ECO:0000313" key="2">
    <source>
        <dbReference type="EMBL" id="OPF19794.1"/>
    </source>
</evidence>
<evidence type="ECO:0000313" key="3">
    <source>
        <dbReference type="Proteomes" id="UP000189835"/>
    </source>
</evidence>
<evidence type="ECO:0000259" key="1">
    <source>
        <dbReference type="Pfam" id="PF13614"/>
    </source>
</evidence>
<dbReference type="PANTHER" id="PTHR13696">
    <property type="entry name" value="P-LOOP CONTAINING NUCLEOSIDE TRIPHOSPHATE HYDROLASE"/>
    <property type="match status" value="1"/>
</dbReference>
<gene>
    <name evidence="2" type="ORF">B1L04_03150</name>
</gene>
<dbReference type="EMBL" id="MVGR01000002">
    <property type="protein sequence ID" value="OPF19794.1"/>
    <property type="molecule type" value="Genomic_DNA"/>
</dbReference>
<reference evidence="2 3" key="1">
    <citation type="submission" date="2017-02" db="EMBL/GenBank/DDBJ databases">
        <title>Genome sequence of Microcystis aeruginosa KW.</title>
        <authorList>
            <person name="Oh H.-M."/>
            <person name="Ahn C.-Y."/>
            <person name="Jeong H."/>
            <person name="Srivastava A."/>
            <person name="Lee H.-G."/>
            <person name="Kang S.-R."/>
        </authorList>
    </citation>
    <scope>NUCLEOTIDE SEQUENCE [LARGE SCALE GENOMIC DNA]</scope>
    <source>
        <strain evidence="2 3">KW</strain>
    </source>
</reference>
<organism evidence="2 3">
    <name type="scientific">Microcystis aeruginosa KW</name>
    <dbReference type="NCBI Taxonomy" id="1960155"/>
    <lineage>
        <taxon>Bacteria</taxon>
        <taxon>Bacillati</taxon>
        <taxon>Cyanobacteriota</taxon>
        <taxon>Cyanophyceae</taxon>
        <taxon>Oscillatoriophycideae</taxon>
        <taxon>Chroococcales</taxon>
        <taxon>Microcystaceae</taxon>
        <taxon>Microcystis</taxon>
    </lineage>
</organism>
<dbReference type="InterPro" id="IPR025669">
    <property type="entry name" value="AAA_dom"/>
</dbReference>
<comment type="caution">
    <text evidence="2">The sequence shown here is derived from an EMBL/GenBank/DDBJ whole genome shotgun (WGS) entry which is preliminary data.</text>
</comment>
<proteinExistence type="predicted"/>
<dbReference type="CDD" id="cd02042">
    <property type="entry name" value="ParAB_family"/>
    <property type="match status" value="1"/>
</dbReference>
<dbReference type="InterPro" id="IPR050678">
    <property type="entry name" value="DNA_Partitioning_ATPase"/>
</dbReference>
<dbReference type="AlphaFoldDB" id="A0A1V4BYI3"/>
<dbReference type="Gene3D" id="3.40.50.300">
    <property type="entry name" value="P-loop containing nucleotide triphosphate hydrolases"/>
    <property type="match status" value="1"/>
</dbReference>
<dbReference type="SUPFAM" id="SSF52540">
    <property type="entry name" value="P-loop containing nucleoside triphosphate hydrolases"/>
    <property type="match status" value="1"/>
</dbReference>
<dbReference type="InterPro" id="IPR027417">
    <property type="entry name" value="P-loop_NTPase"/>
</dbReference>
<sequence>MSSYRIAVAARKGGVGKTTIACGIASVLASKKLRVLVIDLDPQSNAAFILGGDPTQPGTATLLSGQSPQPLAIDDYLAVLPGGPELMNHAIQQLHPEELADAVASFTYDALVFDCPPGNEHLERLALLAATSVLVVTDAHPLALLGAERVLEELMRNQQKKRKGAARWALVQSRIDSRRTMDREFEQALAENFPNIERLRVRQDTQLSLAGADRTPIMTYDPKSRGATDLIAVAEWGIDEQTEE</sequence>
<dbReference type="Pfam" id="PF13614">
    <property type="entry name" value="AAA_31"/>
    <property type="match status" value="1"/>
</dbReference>